<dbReference type="EMBL" id="QWLV01000003">
    <property type="protein sequence ID" value="RHW17773.1"/>
    <property type="molecule type" value="Genomic_DNA"/>
</dbReference>
<dbReference type="Pfam" id="PF13545">
    <property type="entry name" value="HTH_Crp_2"/>
    <property type="match status" value="1"/>
</dbReference>
<reference evidence="5 6" key="1">
    <citation type="submission" date="2018-08" db="EMBL/GenBank/DDBJ databases">
        <title>The multiple taxonomic identification of Sphingomonas gilva.</title>
        <authorList>
            <person name="Zhu D."/>
            <person name="Zheng S."/>
        </authorList>
    </citation>
    <scope>NUCLEOTIDE SEQUENCE [LARGE SCALE GENOMIC DNA]</scope>
    <source>
        <strain evidence="5 6">ZDH117</strain>
    </source>
</reference>
<dbReference type="Gene3D" id="2.60.120.10">
    <property type="entry name" value="Jelly Rolls"/>
    <property type="match status" value="1"/>
</dbReference>
<dbReference type="GO" id="GO:0005829">
    <property type="term" value="C:cytosol"/>
    <property type="evidence" value="ECO:0007669"/>
    <property type="project" value="TreeGrafter"/>
</dbReference>
<dbReference type="GO" id="GO:0003700">
    <property type="term" value="F:DNA-binding transcription factor activity"/>
    <property type="evidence" value="ECO:0007669"/>
    <property type="project" value="TreeGrafter"/>
</dbReference>
<dbReference type="SUPFAM" id="SSF51206">
    <property type="entry name" value="cAMP-binding domain-like"/>
    <property type="match status" value="1"/>
</dbReference>
<keyword evidence="1" id="KW-0805">Transcription regulation</keyword>
<dbReference type="Pfam" id="PF00027">
    <property type="entry name" value="cNMP_binding"/>
    <property type="match status" value="1"/>
</dbReference>
<sequence length="250" mass="27769">MRQRIAQHGALSPEAHAALAWLPAELRTLRPHAYLIREGRRPASCSMLLSGVACRHKLTGDGARQIVGIYLKGDFVDAQNLFLDRSDHNIQAISDCEVLDVPIDAMRRLVADQPEIARALWSETLVEAAMMREWLLNLGRRDAAVRVIHLLCELAVRLQHLGLAGHDNFQLPLTQAQLADAVGLTAVHVNRVLRQLELRGLIARDHRCVRVMDWQALRQAGDFSPAYLHLGETRAAAARGARIARAYADG</sequence>
<evidence type="ECO:0000256" key="3">
    <source>
        <dbReference type="ARBA" id="ARBA00023163"/>
    </source>
</evidence>
<proteinExistence type="predicted"/>
<evidence type="ECO:0000313" key="5">
    <source>
        <dbReference type="EMBL" id="RHW17773.1"/>
    </source>
</evidence>
<keyword evidence="2" id="KW-0238">DNA-binding</keyword>
<dbReference type="PROSITE" id="PS51063">
    <property type="entry name" value="HTH_CRP_2"/>
    <property type="match status" value="1"/>
</dbReference>
<dbReference type="InterPro" id="IPR018490">
    <property type="entry name" value="cNMP-bd_dom_sf"/>
</dbReference>
<dbReference type="AlphaFoldDB" id="A0A396RTQ9"/>
<dbReference type="InterPro" id="IPR000595">
    <property type="entry name" value="cNMP-bd_dom"/>
</dbReference>
<dbReference type="PANTHER" id="PTHR24567">
    <property type="entry name" value="CRP FAMILY TRANSCRIPTIONAL REGULATORY PROTEIN"/>
    <property type="match status" value="1"/>
</dbReference>
<evidence type="ECO:0000313" key="6">
    <source>
        <dbReference type="Proteomes" id="UP000266693"/>
    </source>
</evidence>
<dbReference type="Gene3D" id="1.10.10.10">
    <property type="entry name" value="Winged helix-like DNA-binding domain superfamily/Winged helix DNA-binding domain"/>
    <property type="match status" value="1"/>
</dbReference>
<accession>A0A396RTQ9</accession>
<evidence type="ECO:0000256" key="1">
    <source>
        <dbReference type="ARBA" id="ARBA00023015"/>
    </source>
</evidence>
<protein>
    <submittedName>
        <fullName evidence="5">Crp/Fnr family transcriptional regulator</fullName>
    </submittedName>
</protein>
<dbReference type="InterPro" id="IPR050397">
    <property type="entry name" value="Env_Response_Regulators"/>
</dbReference>
<dbReference type="InterPro" id="IPR036388">
    <property type="entry name" value="WH-like_DNA-bd_sf"/>
</dbReference>
<comment type="caution">
    <text evidence="5">The sequence shown here is derived from an EMBL/GenBank/DDBJ whole genome shotgun (WGS) entry which is preliminary data.</text>
</comment>
<dbReference type="SMART" id="SM00419">
    <property type="entry name" value="HTH_CRP"/>
    <property type="match status" value="1"/>
</dbReference>
<keyword evidence="3" id="KW-0804">Transcription</keyword>
<dbReference type="CDD" id="cd00038">
    <property type="entry name" value="CAP_ED"/>
    <property type="match status" value="1"/>
</dbReference>
<dbReference type="Proteomes" id="UP000266693">
    <property type="component" value="Unassembled WGS sequence"/>
</dbReference>
<gene>
    <name evidence="5" type="ORF">D1610_08760</name>
</gene>
<dbReference type="GO" id="GO:0003677">
    <property type="term" value="F:DNA binding"/>
    <property type="evidence" value="ECO:0007669"/>
    <property type="project" value="UniProtKB-KW"/>
</dbReference>
<dbReference type="SUPFAM" id="SSF46785">
    <property type="entry name" value="Winged helix' DNA-binding domain"/>
    <property type="match status" value="1"/>
</dbReference>
<name>A0A396RTQ9_9SPHN</name>
<dbReference type="OrthoDB" id="6155297at2"/>
<feature type="domain" description="HTH crp-type" evidence="4">
    <location>
        <begin position="141"/>
        <end position="215"/>
    </location>
</feature>
<dbReference type="InterPro" id="IPR036390">
    <property type="entry name" value="WH_DNA-bd_sf"/>
</dbReference>
<dbReference type="InterPro" id="IPR012318">
    <property type="entry name" value="HTH_CRP"/>
</dbReference>
<evidence type="ECO:0000256" key="2">
    <source>
        <dbReference type="ARBA" id="ARBA00023125"/>
    </source>
</evidence>
<dbReference type="InterPro" id="IPR014710">
    <property type="entry name" value="RmlC-like_jellyroll"/>
</dbReference>
<keyword evidence="6" id="KW-1185">Reference proteome</keyword>
<evidence type="ECO:0000259" key="4">
    <source>
        <dbReference type="PROSITE" id="PS51063"/>
    </source>
</evidence>
<dbReference type="PANTHER" id="PTHR24567:SF68">
    <property type="entry name" value="DNA-BINDING TRANSCRIPTIONAL DUAL REGULATOR CRP"/>
    <property type="match status" value="1"/>
</dbReference>
<organism evidence="5 6">
    <name type="scientific">Sphingomonas gilva</name>
    <dbReference type="NCBI Taxonomy" id="2305907"/>
    <lineage>
        <taxon>Bacteria</taxon>
        <taxon>Pseudomonadati</taxon>
        <taxon>Pseudomonadota</taxon>
        <taxon>Alphaproteobacteria</taxon>
        <taxon>Sphingomonadales</taxon>
        <taxon>Sphingomonadaceae</taxon>
        <taxon>Sphingomonas</taxon>
    </lineage>
</organism>